<dbReference type="GO" id="GO:0030001">
    <property type="term" value="P:metal ion transport"/>
    <property type="evidence" value="ECO:0007669"/>
    <property type="project" value="InterPro"/>
</dbReference>
<evidence type="ECO:0000256" key="2">
    <source>
        <dbReference type="ARBA" id="ARBA00022448"/>
    </source>
</evidence>
<comment type="caution">
    <text evidence="4">The sequence shown here is derived from an EMBL/GenBank/DDBJ whole genome shotgun (WGS) entry which is preliminary data.</text>
</comment>
<evidence type="ECO:0000313" key="5">
    <source>
        <dbReference type="Proteomes" id="UP000555103"/>
    </source>
</evidence>
<name>A0A840CQE8_9BACT</name>
<dbReference type="RefSeq" id="WP_183306751.1">
    <property type="nucleotide sequence ID" value="NZ_JACIEP010000005.1"/>
</dbReference>
<dbReference type="Proteomes" id="UP000555103">
    <property type="component" value="Unassembled WGS sequence"/>
</dbReference>
<dbReference type="AlphaFoldDB" id="A0A840CQE8"/>
<reference evidence="4 5" key="1">
    <citation type="submission" date="2020-08" db="EMBL/GenBank/DDBJ databases">
        <title>Genomic Encyclopedia of Type Strains, Phase IV (KMG-IV): sequencing the most valuable type-strain genomes for metagenomic binning, comparative biology and taxonomic classification.</title>
        <authorList>
            <person name="Goeker M."/>
        </authorList>
    </citation>
    <scope>NUCLEOTIDE SEQUENCE [LARGE SCALE GENOMIC DNA]</scope>
    <source>
        <strain evidence="4 5">DSM 104969</strain>
    </source>
</reference>
<dbReference type="Gene3D" id="3.40.50.1980">
    <property type="entry name" value="Nitrogenase molybdenum iron protein domain"/>
    <property type="match status" value="2"/>
</dbReference>
<dbReference type="PROSITE" id="PS51257">
    <property type="entry name" value="PROKAR_LIPOPROTEIN"/>
    <property type="match status" value="1"/>
</dbReference>
<dbReference type="EMBL" id="JACIEP010000005">
    <property type="protein sequence ID" value="MBB4035834.1"/>
    <property type="molecule type" value="Genomic_DNA"/>
</dbReference>
<proteinExistence type="inferred from homology"/>
<dbReference type="InterPro" id="IPR006127">
    <property type="entry name" value="ZnuA-like"/>
</dbReference>
<dbReference type="GO" id="GO:0046872">
    <property type="term" value="F:metal ion binding"/>
    <property type="evidence" value="ECO:0007669"/>
    <property type="project" value="InterPro"/>
</dbReference>
<evidence type="ECO:0000256" key="1">
    <source>
        <dbReference type="ARBA" id="ARBA00011028"/>
    </source>
</evidence>
<evidence type="ECO:0000256" key="3">
    <source>
        <dbReference type="ARBA" id="ARBA00022729"/>
    </source>
</evidence>
<keyword evidence="2" id="KW-0813">Transport</keyword>
<gene>
    <name evidence="4" type="ORF">GGR21_001729</name>
</gene>
<dbReference type="Pfam" id="PF01297">
    <property type="entry name" value="ZnuA"/>
    <property type="match status" value="1"/>
</dbReference>
<dbReference type="InterPro" id="IPR050492">
    <property type="entry name" value="Bact_metal-bind_prot9"/>
</dbReference>
<dbReference type="SUPFAM" id="SSF53807">
    <property type="entry name" value="Helical backbone' metal receptor"/>
    <property type="match status" value="1"/>
</dbReference>
<protein>
    <submittedName>
        <fullName evidence="4">Zinc transport system substrate-binding protein</fullName>
    </submittedName>
</protein>
<evidence type="ECO:0000313" key="4">
    <source>
        <dbReference type="EMBL" id="MBB4035834.1"/>
    </source>
</evidence>
<accession>A0A840CQE8</accession>
<keyword evidence="5" id="KW-1185">Reference proteome</keyword>
<keyword evidence="3" id="KW-0732">Signal</keyword>
<sequence length="292" mass="32742">MNYRFIIVVLSLIFLSIGCTPPKEKPKTLTVTIEPQKYFLEAIVGHHYKVECIVPGGANPESADFTPSQLMNLDKSVAYFKIGYLGIENTLIEKVTKTNDKIKVINCSEGIELVGEPCDQESHDGHNHGHAGGDPHIWSSVTSAKKMAENMYRAILELDAENEADYTANYNKLVVDINKTDSIIRSYLDKAPSKAFIIYHPALSYFAKEYGLTQHSIEHEGKNPSPSQLKALIDTAKTENVKVVFIQREFDIKNAETIAEAIQGKTVPLNLLSYYWDEEMIKVAKALAQKYE</sequence>
<organism evidence="4 5">
    <name type="scientific">Dysgonomonas hofstadii</name>
    <dbReference type="NCBI Taxonomy" id="637886"/>
    <lineage>
        <taxon>Bacteria</taxon>
        <taxon>Pseudomonadati</taxon>
        <taxon>Bacteroidota</taxon>
        <taxon>Bacteroidia</taxon>
        <taxon>Bacteroidales</taxon>
        <taxon>Dysgonomonadaceae</taxon>
        <taxon>Dysgonomonas</taxon>
    </lineage>
</organism>
<dbReference type="PANTHER" id="PTHR42953">
    <property type="entry name" value="HIGH-AFFINITY ZINC UPTAKE SYSTEM PROTEIN ZNUA-RELATED"/>
    <property type="match status" value="1"/>
</dbReference>
<dbReference type="PANTHER" id="PTHR42953:SF3">
    <property type="entry name" value="HIGH-AFFINITY ZINC UPTAKE SYSTEM PROTEIN ZNUA"/>
    <property type="match status" value="1"/>
</dbReference>
<comment type="similarity">
    <text evidence="1">Belongs to the bacterial solute-binding protein 9 family.</text>
</comment>